<comment type="caution">
    <text evidence="2">The sequence shown here is derived from an EMBL/GenBank/DDBJ whole genome shotgun (WGS) entry which is preliminary data.</text>
</comment>
<reference evidence="2" key="1">
    <citation type="journal article" date="2022" name="Front. Genet.">
        <title>Chromosome-Scale Assembly of the Dendrobium nobile Genome Provides Insights Into the Molecular Mechanism of the Biosynthesis of the Medicinal Active Ingredient of Dendrobium.</title>
        <authorList>
            <person name="Xu Q."/>
            <person name="Niu S.-C."/>
            <person name="Li K.-L."/>
            <person name="Zheng P.-J."/>
            <person name="Zhang X.-J."/>
            <person name="Jia Y."/>
            <person name="Liu Y."/>
            <person name="Niu Y.-X."/>
            <person name="Yu L.-H."/>
            <person name="Chen D.-F."/>
            <person name="Zhang G.-Q."/>
        </authorList>
    </citation>
    <scope>NUCLEOTIDE SEQUENCE</scope>
    <source>
        <tissue evidence="2">Leaf</tissue>
    </source>
</reference>
<evidence type="ECO:0000313" key="2">
    <source>
        <dbReference type="EMBL" id="KAI0500422.1"/>
    </source>
</evidence>
<proteinExistence type="predicted"/>
<dbReference type="Proteomes" id="UP000829196">
    <property type="component" value="Unassembled WGS sequence"/>
</dbReference>
<evidence type="ECO:0000256" key="1">
    <source>
        <dbReference type="SAM" id="MobiDB-lite"/>
    </source>
</evidence>
<sequence>MGPAKCRIESKKEFQKKVRRLSALHGVGAFLVVLPPKTSTDFIVNHYRSRNPLRRPDTNQEQQRISKIEELAELKKVIEKVRARILFLESASKQNADNSSHQSPDRTASISTVVADANANH</sequence>
<evidence type="ECO:0000313" key="3">
    <source>
        <dbReference type="Proteomes" id="UP000829196"/>
    </source>
</evidence>
<feature type="region of interest" description="Disordered" evidence="1">
    <location>
        <begin position="92"/>
        <end position="121"/>
    </location>
</feature>
<name>A0A8T3AXL9_DENNO</name>
<dbReference type="AlphaFoldDB" id="A0A8T3AXL9"/>
<accession>A0A8T3AXL9</accession>
<gene>
    <name evidence="2" type="ORF">KFK09_018634</name>
</gene>
<dbReference type="SMR" id="A0A8T3AXL9"/>
<feature type="compositionally biased region" description="Polar residues" evidence="1">
    <location>
        <begin position="92"/>
        <end position="112"/>
    </location>
</feature>
<dbReference type="OrthoDB" id="10518215at2759"/>
<protein>
    <submittedName>
        <fullName evidence="2">Uncharacterized protein</fullName>
    </submittedName>
</protein>
<organism evidence="2 3">
    <name type="scientific">Dendrobium nobile</name>
    <name type="common">Orchid</name>
    <dbReference type="NCBI Taxonomy" id="94219"/>
    <lineage>
        <taxon>Eukaryota</taxon>
        <taxon>Viridiplantae</taxon>
        <taxon>Streptophyta</taxon>
        <taxon>Embryophyta</taxon>
        <taxon>Tracheophyta</taxon>
        <taxon>Spermatophyta</taxon>
        <taxon>Magnoliopsida</taxon>
        <taxon>Liliopsida</taxon>
        <taxon>Asparagales</taxon>
        <taxon>Orchidaceae</taxon>
        <taxon>Epidendroideae</taxon>
        <taxon>Malaxideae</taxon>
        <taxon>Dendrobiinae</taxon>
        <taxon>Dendrobium</taxon>
    </lineage>
</organism>
<keyword evidence="3" id="KW-1185">Reference proteome</keyword>
<dbReference type="EMBL" id="JAGYWB010000013">
    <property type="protein sequence ID" value="KAI0500422.1"/>
    <property type="molecule type" value="Genomic_DNA"/>
</dbReference>